<proteinExistence type="predicted"/>
<feature type="compositionally biased region" description="Low complexity" evidence="1">
    <location>
        <begin position="27"/>
        <end position="38"/>
    </location>
</feature>
<dbReference type="RefSeq" id="WP_243321645.1">
    <property type="nucleotide sequence ID" value="NZ_JALGCL010000003.1"/>
</dbReference>
<evidence type="ECO:0000313" key="3">
    <source>
        <dbReference type="EMBL" id="MCJ0826308.1"/>
    </source>
</evidence>
<sequence>MLCPSLALLIMLVAGAGCAPGNDGRGAAAPVHAAAQAPRTPPPPGARGKIAADQVGKLSPVAAFEGGGADWDIAIHATTGLRHDVRLRWGGGAHVAGGTVRYRASAPGTHRLEGTLYGVGGDRGLRIDLRRGDCRDAGRVFRYAVMVAVDGMVPLRGCGELALP</sequence>
<keyword evidence="4" id="KW-1185">Reference proteome</keyword>
<name>A0ABT0A5M9_9GAMM</name>
<organism evidence="3 4">
    <name type="scientific">Cognatiluteimonas sedimenti</name>
    <dbReference type="NCBI Taxonomy" id="2927791"/>
    <lineage>
        <taxon>Bacteria</taxon>
        <taxon>Pseudomonadati</taxon>
        <taxon>Pseudomonadota</taxon>
        <taxon>Gammaproteobacteria</taxon>
        <taxon>Lysobacterales</taxon>
        <taxon>Lysobacteraceae</taxon>
        <taxon>Cognatiluteimonas</taxon>
    </lineage>
</organism>
<protein>
    <submittedName>
        <fullName evidence="3">Uncharacterized protein</fullName>
    </submittedName>
</protein>
<evidence type="ECO:0000256" key="1">
    <source>
        <dbReference type="SAM" id="MobiDB-lite"/>
    </source>
</evidence>
<dbReference type="EMBL" id="JALGCL010000003">
    <property type="protein sequence ID" value="MCJ0826308.1"/>
    <property type="molecule type" value="Genomic_DNA"/>
</dbReference>
<keyword evidence="2" id="KW-0732">Signal</keyword>
<dbReference type="Proteomes" id="UP001165423">
    <property type="component" value="Unassembled WGS sequence"/>
</dbReference>
<evidence type="ECO:0000313" key="4">
    <source>
        <dbReference type="Proteomes" id="UP001165423"/>
    </source>
</evidence>
<feature type="signal peptide" evidence="2">
    <location>
        <begin position="1"/>
        <end position="19"/>
    </location>
</feature>
<comment type="caution">
    <text evidence="3">The sequence shown here is derived from an EMBL/GenBank/DDBJ whole genome shotgun (WGS) entry which is preliminary data.</text>
</comment>
<evidence type="ECO:0000256" key="2">
    <source>
        <dbReference type="SAM" id="SignalP"/>
    </source>
</evidence>
<feature type="chain" id="PRO_5045130321" evidence="2">
    <location>
        <begin position="20"/>
        <end position="164"/>
    </location>
</feature>
<reference evidence="3 4" key="1">
    <citation type="submission" date="2022-03" db="EMBL/GenBank/DDBJ databases">
        <title>Luteimonas soily sp. nov., a novel bacterium isolated from the soil.</title>
        <authorList>
            <person name="Zhang X."/>
        </authorList>
    </citation>
    <scope>NUCLEOTIDE SEQUENCE [LARGE SCALE GENOMIC DNA]</scope>
    <source>
        <strain evidence="3 4">50</strain>
    </source>
</reference>
<accession>A0ABT0A5M9</accession>
<feature type="region of interest" description="Disordered" evidence="1">
    <location>
        <begin position="24"/>
        <end position="48"/>
    </location>
</feature>
<gene>
    <name evidence="3" type="ORF">MQC88_10160</name>
</gene>